<dbReference type="GO" id="GO:0005634">
    <property type="term" value="C:nucleus"/>
    <property type="evidence" value="ECO:0007669"/>
    <property type="project" value="UniProtKB-SubCell"/>
</dbReference>
<keyword evidence="7" id="KW-1185">Reference proteome</keyword>
<evidence type="ECO:0000313" key="7">
    <source>
        <dbReference type="Proteomes" id="UP000245207"/>
    </source>
</evidence>
<dbReference type="Proteomes" id="UP000245207">
    <property type="component" value="Unassembled WGS sequence"/>
</dbReference>
<evidence type="ECO:0000259" key="5">
    <source>
        <dbReference type="Pfam" id="PF13087"/>
    </source>
</evidence>
<sequence>MEANLEVIIKNNLKQWNLTLLKLKEKQEIIKSYLTSSIKNIHITNETMRKLEIFINEAHANPGFINQIMVQFEKEQEPSNSSVCVGGLIQSYLPFMIPNLKLLSKSPNRSFVYKLFDMVSDPSTDVIMLWSKSGTSFFIKDNENIEAKENEMGASLFCRLSKAHPHAISVLQSQYRMCATITELSNAFTYGDRLSCDSPNVVDAKLDYTSSTYLSSWLKKVVTTFNYNQREIGYEKYILKP</sequence>
<organism evidence="6 7">
    <name type="scientific">Artemisia annua</name>
    <name type="common">Sweet wormwood</name>
    <dbReference type="NCBI Taxonomy" id="35608"/>
    <lineage>
        <taxon>Eukaryota</taxon>
        <taxon>Viridiplantae</taxon>
        <taxon>Streptophyta</taxon>
        <taxon>Embryophyta</taxon>
        <taxon>Tracheophyta</taxon>
        <taxon>Spermatophyta</taxon>
        <taxon>Magnoliopsida</taxon>
        <taxon>eudicotyledons</taxon>
        <taxon>Gunneridae</taxon>
        <taxon>Pentapetalae</taxon>
        <taxon>asterids</taxon>
        <taxon>campanulids</taxon>
        <taxon>Asterales</taxon>
        <taxon>Asteraceae</taxon>
        <taxon>Asteroideae</taxon>
        <taxon>Anthemideae</taxon>
        <taxon>Artemisiinae</taxon>
        <taxon>Artemisia</taxon>
    </lineage>
</organism>
<dbReference type="GO" id="GO:0043565">
    <property type="term" value="F:sequence-specific DNA binding"/>
    <property type="evidence" value="ECO:0007669"/>
    <property type="project" value="InterPro"/>
</dbReference>
<dbReference type="Pfam" id="PF00447">
    <property type="entry name" value="HSF_DNA-bind"/>
    <property type="match status" value="1"/>
</dbReference>
<gene>
    <name evidence="6" type="ORF">CTI12_AA239490</name>
</gene>
<feature type="domain" description="HSF-type DNA-binding" evidence="4">
    <location>
        <begin position="111"/>
        <end position="147"/>
    </location>
</feature>
<name>A0A2U1NQP7_ARTAN</name>
<proteinExistence type="predicted"/>
<dbReference type="OrthoDB" id="306218at2759"/>
<accession>A0A2U1NQP7</accession>
<dbReference type="STRING" id="35608.A0A2U1NQP7"/>
<dbReference type="AlphaFoldDB" id="A0A2U1NQP7"/>
<dbReference type="GO" id="GO:0003700">
    <property type="term" value="F:DNA-binding transcription factor activity"/>
    <property type="evidence" value="ECO:0007669"/>
    <property type="project" value="InterPro"/>
</dbReference>
<reference evidence="6 7" key="1">
    <citation type="journal article" date="2018" name="Mol. Plant">
        <title>The genome of Artemisia annua provides insight into the evolution of Asteraceae family and artemisinin biosynthesis.</title>
        <authorList>
            <person name="Shen Q."/>
            <person name="Zhang L."/>
            <person name="Liao Z."/>
            <person name="Wang S."/>
            <person name="Yan T."/>
            <person name="Shi P."/>
            <person name="Liu M."/>
            <person name="Fu X."/>
            <person name="Pan Q."/>
            <person name="Wang Y."/>
            <person name="Lv Z."/>
            <person name="Lu X."/>
            <person name="Zhang F."/>
            <person name="Jiang W."/>
            <person name="Ma Y."/>
            <person name="Chen M."/>
            <person name="Hao X."/>
            <person name="Li L."/>
            <person name="Tang Y."/>
            <person name="Lv G."/>
            <person name="Zhou Y."/>
            <person name="Sun X."/>
            <person name="Brodelius P.E."/>
            <person name="Rose J.K.C."/>
            <person name="Tang K."/>
        </authorList>
    </citation>
    <scope>NUCLEOTIDE SEQUENCE [LARGE SCALE GENOMIC DNA]</scope>
    <source>
        <strain evidence="7">cv. Huhao1</strain>
        <tissue evidence="6">Leaf</tissue>
    </source>
</reference>
<dbReference type="InterPro" id="IPR036388">
    <property type="entry name" value="WH-like_DNA-bd_sf"/>
</dbReference>
<keyword evidence="2" id="KW-0238">DNA-binding</keyword>
<protein>
    <submittedName>
        <fullName evidence="6">Dna2</fullName>
    </submittedName>
</protein>
<keyword evidence="3" id="KW-0539">Nucleus</keyword>
<comment type="caution">
    <text evidence="6">The sequence shown here is derived from an EMBL/GenBank/DDBJ whole genome shotgun (WGS) entry which is preliminary data.</text>
</comment>
<dbReference type="Gene3D" id="1.10.10.10">
    <property type="entry name" value="Winged helix-like DNA-binding domain superfamily/Winged helix DNA-binding domain"/>
    <property type="match status" value="1"/>
</dbReference>
<evidence type="ECO:0000256" key="2">
    <source>
        <dbReference type="ARBA" id="ARBA00023125"/>
    </source>
</evidence>
<dbReference type="SUPFAM" id="SSF46785">
    <property type="entry name" value="Winged helix' DNA-binding domain"/>
    <property type="match status" value="1"/>
</dbReference>
<evidence type="ECO:0000256" key="3">
    <source>
        <dbReference type="ARBA" id="ARBA00023242"/>
    </source>
</evidence>
<dbReference type="EMBL" id="PKPP01002348">
    <property type="protein sequence ID" value="PWA75834.1"/>
    <property type="molecule type" value="Genomic_DNA"/>
</dbReference>
<feature type="domain" description="DNA2/NAM7 helicase-like C-terminal" evidence="5">
    <location>
        <begin position="153"/>
        <end position="207"/>
    </location>
</feature>
<dbReference type="InterPro" id="IPR036390">
    <property type="entry name" value="WH_DNA-bd_sf"/>
</dbReference>
<dbReference type="InterPro" id="IPR041679">
    <property type="entry name" value="DNA2/NAM7-like_C"/>
</dbReference>
<evidence type="ECO:0000313" key="6">
    <source>
        <dbReference type="EMBL" id="PWA75834.1"/>
    </source>
</evidence>
<evidence type="ECO:0000256" key="1">
    <source>
        <dbReference type="ARBA" id="ARBA00004123"/>
    </source>
</evidence>
<dbReference type="Pfam" id="PF13087">
    <property type="entry name" value="AAA_12"/>
    <property type="match status" value="1"/>
</dbReference>
<evidence type="ECO:0000259" key="4">
    <source>
        <dbReference type="Pfam" id="PF00447"/>
    </source>
</evidence>
<dbReference type="InterPro" id="IPR000232">
    <property type="entry name" value="HSF_DNA-bd"/>
</dbReference>
<comment type="subcellular location">
    <subcellularLocation>
        <location evidence="1">Nucleus</location>
    </subcellularLocation>
</comment>